<dbReference type="Proteomes" id="UP000179368">
    <property type="component" value="Unassembled WGS sequence"/>
</dbReference>
<keyword evidence="1" id="KW-0472">Membrane</keyword>
<reference evidence="3 4" key="1">
    <citation type="journal article" date="2016" name="Nat. Commun.">
        <title>Thousands of microbial genomes shed light on interconnected biogeochemical processes in an aquifer system.</title>
        <authorList>
            <person name="Anantharaman K."/>
            <person name="Brown C.T."/>
            <person name="Hug L.A."/>
            <person name="Sharon I."/>
            <person name="Castelle C.J."/>
            <person name="Probst A.J."/>
            <person name="Thomas B.C."/>
            <person name="Singh A."/>
            <person name="Wilkins M.J."/>
            <person name="Karaoz U."/>
            <person name="Brodie E.L."/>
            <person name="Williams K.H."/>
            <person name="Hubbard S.S."/>
            <person name="Banfield J.F."/>
        </authorList>
    </citation>
    <scope>NUCLEOTIDE SEQUENCE [LARGE SCALE GENOMIC DNA]</scope>
</reference>
<protein>
    <recommendedName>
        <fullName evidence="2">DUF7507 domain-containing protein</fullName>
    </recommendedName>
</protein>
<gene>
    <name evidence="3" type="ORF">A2116_00800</name>
</gene>
<dbReference type="InterPro" id="IPR055354">
    <property type="entry name" value="DUF7507"/>
</dbReference>
<sequence length="238" mass="24839">MIDVTLVDDKCNPSFVSGDTNGDSQLDMEEKWIYGCSATLTETTKNTAIATGHHPNGGTATDVAIATVVVGLPTPPPLINIIKKPTSLNLLYGGGEMTYTYTVTNPGTVPLSDVSVIDDKCTGLPGRVVGHPGDLNNNNLLESNETWTFTCKTNITQTTTNTATAEGHANGLTAIDFALATVVVAAPISGQVLGVTTPNLPNTGFPPEGDGFPWNIVISIGILAAISLLYIARKKLTA</sequence>
<feature type="transmembrane region" description="Helical" evidence="1">
    <location>
        <begin position="212"/>
        <end position="232"/>
    </location>
</feature>
<proteinExistence type="predicted"/>
<dbReference type="EMBL" id="MFKG01000021">
    <property type="protein sequence ID" value="OGG40212.1"/>
    <property type="molecule type" value="Genomic_DNA"/>
</dbReference>
<organism evidence="3 4">
    <name type="scientific">Candidatus Jorgensenbacteria bacterium GWA1_49_17</name>
    <dbReference type="NCBI Taxonomy" id="1798467"/>
    <lineage>
        <taxon>Bacteria</taxon>
        <taxon>Candidatus Joergenseniibacteriota</taxon>
    </lineage>
</organism>
<accession>A0A1F6BTV6</accession>
<evidence type="ECO:0000259" key="2">
    <source>
        <dbReference type="Pfam" id="PF24346"/>
    </source>
</evidence>
<keyword evidence="1" id="KW-1133">Transmembrane helix</keyword>
<name>A0A1F6BTV6_9BACT</name>
<dbReference type="Pfam" id="PF24346">
    <property type="entry name" value="DUF7507"/>
    <property type="match status" value="1"/>
</dbReference>
<evidence type="ECO:0000256" key="1">
    <source>
        <dbReference type="SAM" id="Phobius"/>
    </source>
</evidence>
<comment type="caution">
    <text evidence="3">The sequence shown here is derived from an EMBL/GenBank/DDBJ whole genome shotgun (WGS) entry which is preliminary data.</text>
</comment>
<keyword evidence="1" id="KW-0812">Transmembrane</keyword>
<dbReference type="AlphaFoldDB" id="A0A1F6BTV6"/>
<evidence type="ECO:0000313" key="3">
    <source>
        <dbReference type="EMBL" id="OGG40212.1"/>
    </source>
</evidence>
<evidence type="ECO:0000313" key="4">
    <source>
        <dbReference type="Proteomes" id="UP000179368"/>
    </source>
</evidence>
<feature type="domain" description="DUF7507" evidence="2">
    <location>
        <begin position="77"/>
        <end position="170"/>
    </location>
</feature>